<sequence length="516" mass="57946">MITNFSTRASPALPVTLETNRVADAGCNNDMSLPEKGSDHLPQGPGKQHFMFVTVGEPSIGGCHNKRQIPKTVRAQVMRDYVWKRDLQISGPDDKRPPSNNAIKPADLKGRFRLNTSARKTGNRTKIKPRSGKAVINLPNSRSLRATNSPLTVLGVSYDPFDAFMLRLGPESMRLIHHYYRGCSMSLVAYNIGERECLTNARGSLALFHSILYVVSLVYNLDHSPKDQLGSLFHSIEAFRAINVDLEAGSYTDMTIAAVALMATKETLEGNFASATVHMDGLQIMIKNRGGILNLTCRNGKAALWFTPRSVTMHIQNPPHSEDAFLVPADTFGPDSGIIPVIKFLRNVTLSMNTTPNFDLRHLNTSQDLYNMEYQLHSCRANLESATFAKRVMLLSLAMHLYLYLVIRHIPTRSKLVITLVQRLMTAIDEEATGDWEDVENGHVWLLWILFVGFGGSSQDADSGWFVERIQAWRTNHPDCDPYAGLDSQLRRVLWHNVWCGEQLEQLYNRLLKLVK</sequence>
<dbReference type="STRING" id="413071.G9ML54"/>
<dbReference type="AlphaFoldDB" id="G9ML54"/>
<keyword evidence="2" id="KW-1185">Reference proteome</keyword>
<dbReference type="Proteomes" id="UP000007115">
    <property type="component" value="Unassembled WGS sequence"/>
</dbReference>
<dbReference type="PANTHER" id="PTHR37540:SF5">
    <property type="entry name" value="TRANSCRIPTION FACTOR DOMAIN-CONTAINING PROTEIN"/>
    <property type="match status" value="1"/>
</dbReference>
<name>G9ML54_HYPVG</name>
<dbReference type="GeneID" id="25796265"/>
<dbReference type="HOGENOM" id="CLU_034675_0_0_1"/>
<dbReference type="VEuPathDB" id="FungiDB:TRIVIDRAFT_61700"/>
<dbReference type="OrthoDB" id="4158087at2759"/>
<evidence type="ECO:0008006" key="3">
    <source>
        <dbReference type="Google" id="ProtNLM"/>
    </source>
</evidence>
<organism evidence="1 2">
    <name type="scientific">Hypocrea virens (strain Gv29-8 / FGSC 10586)</name>
    <name type="common">Gliocladium virens</name>
    <name type="synonym">Trichoderma virens</name>
    <dbReference type="NCBI Taxonomy" id="413071"/>
    <lineage>
        <taxon>Eukaryota</taxon>
        <taxon>Fungi</taxon>
        <taxon>Dikarya</taxon>
        <taxon>Ascomycota</taxon>
        <taxon>Pezizomycotina</taxon>
        <taxon>Sordariomycetes</taxon>
        <taxon>Hypocreomycetidae</taxon>
        <taxon>Hypocreales</taxon>
        <taxon>Hypocreaceae</taxon>
        <taxon>Trichoderma</taxon>
    </lineage>
</organism>
<dbReference type="RefSeq" id="XP_013959144.1">
    <property type="nucleotide sequence ID" value="XM_014103669.1"/>
</dbReference>
<gene>
    <name evidence="1" type="ORF">TRIVIDRAFT_61700</name>
</gene>
<evidence type="ECO:0000313" key="2">
    <source>
        <dbReference type="Proteomes" id="UP000007115"/>
    </source>
</evidence>
<protein>
    <recommendedName>
        <fullName evidence="3">Transcription factor domain-containing protein</fullName>
    </recommendedName>
</protein>
<dbReference type="EMBL" id="ABDF02000004">
    <property type="protein sequence ID" value="EHK24948.1"/>
    <property type="molecule type" value="Genomic_DNA"/>
</dbReference>
<dbReference type="InParanoid" id="G9ML54"/>
<proteinExistence type="predicted"/>
<dbReference type="eggNOG" id="ENOG502SVVP">
    <property type="taxonomic scope" value="Eukaryota"/>
</dbReference>
<accession>G9ML54</accession>
<dbReference type="PANTHER" id="PTHR37540">
    <property type="entry name" value="TRANSCRIPTION FACTOR (ACR-2), PUTATIVE-RELATED-RELATED"/>
    <property type="match status" value="1"/>
</dbReference>
<evidence type="ECO:0000313" key="1">
    <source>
        <dbReference type="EMBL" id="EHK24948.1"/>
    </source>
</evidence>
<comment type="caution">
    <text evidence="1">The sequence shown here is derived from an EMBL/GenBank/DDBJ whole genome shotgun (WGS) entry which is preliminary data.</text>
</comment>
<reference evidence="1 2" key="1">
    <citation type="journal article" date="2011" name="Genome Biol.">
        <title>Comparative genome sequence analysis underscores mycoparasitism as the ancestral life style of Trichoderma.</title>
        <authorList>
            <person name="Kubicek C.P."/>
            <person name="Herrera-Estrella A."/>
            <person name="Seidl-Seiboth V."/>
            <person name="Martinez D.A."/>
            <person name="Druzhinina I.S."/>
            <person name="Thon M."/>
            <person name="Zeilinger S."/>
            <person name="Casas-Flores S."/>
            <person name="Horwitz B.A."/>
            <person name="Mukherjee P.K."/>
            <person name="Mukherjee M."/>
            <person name="Kredics L."/>
            <person name="Alcaraz L.D."/>
            <person name="Aerts A."/>
            <person name="Antal Z."/>
            <person name="Atanasova L."/>
            <person name="Cervantes-Badillo M.G."/>
            <person name="Challacombe J."/>
            <person name="Chertkov O."/>
            <person name="McCluskey K."/>
            <person name="Coulpier F."/>
            <person name="Deshpande N."/>
            <person name="von Doehren H."/>
            <person name="Ebbole D.J."/>
            <person name="Esquivel-Naranjo E.U."/>
            <person name="Fekete E."/>
            <person name="Flipphi M."/>
            <person name="Glaser F."/>
            <person name="Gomez-Rodriguez E.Y."/>
            <person name="Gruber S."/>
            <person name="Han C."/>
            <person name="Henrissat B."/>
            <person name="Hermosa R."/>
            <person name="Hernandez-Onate M."/>
            <person name="Karaffa L."/>
            <person name="Kosti I."/>
            <person name="Le Crom S."/>
            <person name="Lindquist E."/>
            <person name="Lucas S."/>
            <person name="Luebeck M."/>
            <person name="Luebeck P.S."/>
            <person name="Margeot A."/>
            <person name="Metz B."/>
            <person name="Misra M."/>
            <person name="Nevalainen H."/>
            <person name="Omann M."/>
            <person name="Packer N."/>
            <person name="Perrone G."/>
            <person name="Uresti-Rivera E.E."/>
            <person name="Salamov A."/>
            <person name="Schmoll M."/>
            <person name="Seiboth B."/>
            <person name="Shapiro H."/>
            <person name="Sukno S."/>
            <person name="Tamayo-Ramos J.A."/>
            <person name="Tisch D."/>
            <person name="Wiest A."/>
            <person name="Wilkinson H.H."/>
            <person name="Zhang M."/>
            <person name="Coutinho P.M."/>
            <person name="Kenerley C.M."/>
            <person name="Monte E."/>
            <person name="Baker S.E."/>
            <person name="Grigoriev I.V."/>
        </authorList>
    </citation>
    <scope>NUCLEOTIDE SEQUENCE [LARGE SCALE GENOMIC DNA]</scope>
    <source>
        <strain evidence="2">Gv29-8 / FGSC 10586</strain>
    </source>
</reference>